<dbReference type="Pfam" id="PF12776">
    <property type="entry name" value="Myb_DNA-bind_3"/>
    <property type="match status" value="1"/>
</dbReference>
<proteinExistence type="predicted"/>
<dbReference type="PANTHER" id="PTHR46250">
    <property type="entry name" value="MYB/SANT-LIKE DNA-BINDING DOMAIN PROTEIN-RELATED"/>
    <property type="match status" value="1"/>
</dbReference>
<evidence type="ECO:0000256" key="1">
    <source>
        <dbReference type="SAM" id="MobiDB-lite"/>
    </source>
</evidence>
<dbReference type="STRING" id="3469.A0A4Y7KP65"/>
<name>A0A4Y7KP65_PAPSO</name>
<sequence length="313" mass="35073">MAPHRSWVQAEDDILVDVLTELALDGKWKSDTGFKSGYLKVIEQKLAEKLPNSGLSTTNIDSRIKTLKKHSMAINEMLSFGSGFEWDYVNNKLVSEKNLFDEWAKFEIELPYEPCSVNSSHPSIKGVYGKVFPHLDALVEIFAEDRANGKGAASLAEELEEIDKKEAQERENETKQETEQETEREQSNQSGSVDEANNSNDKGRRRKRVRSSSLDVGSGESSGDSNGLNLMANSFSKFVSGTLSHFEAIRSTLSQESDTNKQLFEELQKIDGLTDDDVIDVASIILDSSTKTKMFFGMEEGKRAHYVKNRILK</sequence>
<dbReference type="AlphaFoldDB" id="A0A4Y7KP65"/>
<organism evidence="3 4">
    <name type="scientific">Papaver somniferum</name>
    <name type="common">Opium poppy</name>
    <dbReference type="NCBI Taxonomy" id="3469"/>
    <lineage>
        <taxon>Eukaryota</taxon>
        <taxon>Viridiplantae</taxon>
        <taxon>Streptophyta</taxon>
        <taxon>Embryophyta</taxon>
        <taxon>Tracheophyta</taxon>
        <taxon>Spermatophyta</taxon>
        <taxon>Magnoliopsida</taxon>
        <taxon>Ranunculales</taxon>
        <taxon>Papaveraceae</taxon>
        <taxon>Papaveroideae</taxon>
        <taxon>Papaver</taxon>
    </lineage>
</organism>
<feature type="domain" description="Myb/SANT-like" evidence="2">
    <location>
        <begin position="6"/>
        <end position="100"/>
    </location>
</feature>
<evidence type="ECO:0000313" key="3">
    <source>
        <dbReference type="EMBL" id="RZC73675.1"/>
    </source>
</evidence>
<dbReference type="OMA" id="MIGRIFA"/>
<evidence type="ECO:0000313" key="4">
    <source>
        <dbReference type="Proteomes" id="UP000316621"/>
    </source>
</evidence>
<dbReference type="Gramene" id="RZC73675">
    <property type="protein sequence ID" value="RZC73675"/>
    <property type="gene ID" value="C5167_049155"/>
</dbReference>
<feature type="compositionally biased region" description="Polar residues" evidence="1">
    <location>
        <begin position="191"/>
        <end position="200"/>
    </location>
</feature>
<dbReference type="Proteomes" id="UP000316621">
    <property type="component" value="Chromosome 8"/>
</dbReference>
<feature type="compositionally biased region" description="Low complexity" evidence="1">
    <location>
        <begin position="211"/>
        <end position="227"/>
    </location>
</feature>
<dbReference type="InterPro" id="IPR024752">
    <property type="entry name" value="Myb/SANT-like_dom"/>
</dbReference>
<dbReference type="EMBL" id="CM010722">
    <property type="protein sequence ID" value="RZC73675.1"/>
    <property type="molecule type" value="Genomic_DNA"/>
</dbReference>
<feature type="compositionally biased region" description="Basic and acidic residues" evidence="1">
    <location>
        <begin position="164"/>
        <end position="186"/>
    </location>
</feature>
<gene>
    <name evidence="3" type="ORF">C5167_049155</name>
</gene>
<dbReference type="PANTHER" id="PTHR46250:SF15">
    <property type="entry name" value="OS01G0523800 PROTEIN"/>
    <property type="match status" value="1"/>
</dbReference>
<feature type="region of interest" description="Disordered" evidence="1">
    <location>
        <begin position="164"/>
        <end position="227"/>
    </location>
</feature>
<reference evidence="3 4" key="1">
    <citation type="journal article" date="2018" name="Science">
        <title>The opium poppy genome and morphinan production.</title>
        <authorList>
            <person name="Guo L."/>
            <person name="Winzer T."/>
            <person name="Yang X."/>
            <person name="Li Y."/>
            <person name="Ning Z."/>
            <person name="He Z."/>
            <person name="Teodor R."/>
            <person name="Lu Y."/>
            <person name="Bowser T.A."/>
            <person name="Graham I.A."/>
            <person name="Ye K."/>
        </authorList>
    </citation>
    <scope>NUCLEOTIDE SEQUENCE [LARGE SCALE GENOMIC DNA]</scope>
    <source>
        <strain evidence="4">cv. HN1</strain>
        <tissue evidence="3">Leaves</tissue>
    </source>
</reference>
<accession>A0A4Y7KP65</accession>
<evidence type="ECO:0000259" key="2">
    <source>
        <dbReference type="Pfam" id="PF12776"/>
    </source>
</evidence>
<keyword evidence="4" id="KW-1185">Reference proteome</keyword>
<protein>
    <recommendedName>
        <fullName evidence="2">Myb/SANT-like domain-containing protein</fullName>
    </recommendedName>
</protein>